<comment type="caution">
    <text evidence="6">The sequence shown here is derived from an EMBL/GenBank/DDBJ whole genome shotgun (WGS) entry which is preliminary data.</text>
</comment>
<keyword evidence="7" id="KW-1185">Reference proteome</keyword>
<feature type="domain" description="HhH-GPD" evidence="5">
    <location>
        <begin position="134"/>
        <end position="293"/>
    </location>
</feature>
<evidence type="ECO:0000256" key="2">
    <source>
        <dbReference type="ARBA" id="ARBA00012000"/>
    </source>
</evidence>
<dbReference type="RefSeq" id="WP_345467208.1">
    <property type="nucleotide sequence ID" value="NZ_BAABHF010000024.1"/>
</dbReference>
<dbReference type="SMART" id="SM00478">
    <property type="entry name" value="ENDO3c"/>
    <property type="match status" value="1"/>
</dbReference>
<dbReference type="EC" id="3.2.2.21" evidence="2"/>
<accession>A0ABP8Q9I8</accession>
<reference evidence="7" key="1">
    <citation type="journal article" date="2019" name="Int. J. Syst. Evol. Microbiol.">
        <title>The Global Catalogue of Microorganisms (GCM) 10K type strain sequencing project: providing services to taxonomists for standard genome sequencing and annotation.</title>
        <authorList>
            <consortium name="The Broad Institute Genomics Platform"/>
            <consortium name="The Broad Institute Genome Sequencing Center for Infectious Disease"/>
            <person name="Wu L."/>
            <person name="Ma J."/>
        </authorList>
    </citation>
    <scope>NUCLEOTIDE SEQUENCE [LARGE SCALE GENOMIC DNA]</scope>
    <source>
        <strain evidence="7">JCM 17933</strain>
    </source>
</reference>
<dbReference type="PANTHER" id="PTHR43003:SF13">
    <property type="entry name" value="DNA-3-METHYLADENINE GLYCOSYLASE 2"/>
    <property type="match status" value="1"/>
</dbReference>
<sequence>MAEEFTLTARGPFSLAAGTRFLEGFTPAGFTGTADEPLELAFPVEGDRRTAGVRVREHAHGVTAEIVSPAAPAPGLAAAIRSQVTRILSLDVDGSGFPAVGDRDPVVAGLQRHYPGLRPVGFWSPYEAAAWAVIGQRIRIRQAAAIKSRMARELGEPVSFGEHVVHAFPSPQRLAGLDGFTGLSGRKPEWLRSIARAALDGHLDATHLRALPRDEALAELTRLPGIGGFSAELILLRGAGDPDHIPLHEGRLPRAVALAYGLPEPPSAEELQRLSQRWKPYRTWVTLLLRARLEDETGEISGAGRVVSADNAP</sequence>
<dbReference type="EMBL" id="BAABHF010000024">
    <property type="protein sequence ID" value="GAA4499668.1"/>
    <property type="molecule type" value="Genomic_DNA"/>
</dbReference>
<dbReference type="CDD" id="cd00056">
    <property type="entry name" value="ENDO3c"/>
    <property type="match status" value="1"/>
</dbReference>
<dbReference type="InterPro" id="IPR011257">
    <property type="entry name" value="DNA_glycosylase"/>
</dbReference>
<name>A0ABP8Q9I8_9ACTN</name>
<dbReference type="SUPFAM" id="SSF48150">
    <property type="entry name" value="DNA-glycosylase"/>
    <property type="match status" value="1"/>
</dbReference>
<dbReference type="Gene3D" id="1.10.1670.40">
    <property type="match status" value="1"/>
</dbReference>
<dbReference type="InterPro" id="IPR003265">
    <property type="entry name" value="HhH-GPD_domain"/>
</dbReference>
<dbReference type="PANTHER" id="PTHR43003">
    <property type="entry name" value="DNA-3-METHYLADENINE GLYCOSYLASE"/>
    <property type="match status" value="1"/>
</dbReference>
<evidence type="ECO:0000259" key="5">
    <source>
        <dbReference type="SMART" id="SM00478"/>
    </source>
</evidence>
<keyword evidence="3" id="KW-0227">DNA damage</keyword>
<comment type="catalytic activity">
    <reaction evidence="1">
        <text>Hydrolysis of alkylated DNA, releasing 3-methyladenine, 3-methylguanine, 7-methylguanine and 7-methyladenine.</text>
        <dbReference type="EC" id="3.2.2.21"/>
    </reaction>
</comment>
<organism evidence="6 7">
    <name type="scientific">Actinoallomurus oryzae</name>
    <dbReference type="NCBI Taxonomy" id="502180"/>
    <lineage>
        <taxon>Bacteria</taxon>
        <taxon>Bacillati</taxon>
        <taxon>Actinomycetota</taxon>
        <taxon>Actinomycetes</taxon>
        <taxon>Streptosporangiales</taxon>
        <taxon>Thermomonosporaceae</taxon>
        <taxon>Actinoallomurus</taxon>
    </lineage>
</organism>
<keyword evidence="4" id="KW-0234">DNA repair</keyword>
<dbReference type="Proteomes" id="UP001500503">
    <property type="component" value="Unassembled WGS sequence"/>
</dbReference>
<gene>
    <name evidence="6" type="ORF">GCM10023191_046960</name>
</gene>
<evidence type="ECO:0000256" key="3">
    <source>
        <dbReference type="ARBA" id="ARBA00022763"/>
    </source>
</evidence>
<dbReference type="Gene3D" id="1.10.340.30">
    <property type="entry name" value="Hypothetical protein, domain 2"/>
    <property type="match status" value="1"/>
</dbReference>
<proteinExistence type="predicted"/>
<dbReference type="InterPro" id="IPR051912">
    <property type="entry name" value="Alkylbase_DNA_Glycosylase/TA"/>
</dbReference>
<evidence type="ECO:0000313" key="7">
    <source>
        <dbReference type="Proteomes" id="UP001500503"/>
    </source>
</evidence>
<evidence type="ECO:0000256" key="1">
    <source>
        <dbReference type="ARBA" id="ARBA00000086"/>
    </source>
</evidence>
<evidence type="ECO:0000313" key="6">
    <source>
        <dbReference type="EMBL" id="GAA4499668.1"/>
    </source>
</evidence>
<protein>
    <recommendedName>
        <fullName evidence="2">DNA-3-methyladenine glycosylase II</fullName>
        <ecNumber evidence="2">3.2.2.21</ecNumber>
    </recommendedName>
</protein>
<evidence type="ECO:0000256" key="4">
    <source>
        <dbReference type="ARBA" id="ARBA00023204"/>
    </source>
</evidence>